<dbReference type="GO" id="GO:0003677">
    <property type="term" value="F:DNA binding"/>
    <property type="evidence" value="ECO:0007669"/>
    <property type="project" value="InterPro"/>
</dbReference>
<evidence type="ECO:0008006" key="3">
    <source>
        <dbReference type="Google" id="ProtNLM"/>
    </source>
</evidence>
<dbReference type="SUPFAM" id="SSF47413">
    <property type="entry name" value="lambda repressor-like DNA-binding domains"/>
    <property type="match status" value="1"/>
</dbReference>
<dbReference type="Proteomes" id="UP000000260">
    <property type="component" value="Chromosome"/>
</dbReference>
<keyword evidence="2" id="KW-1185">Reference proteome</keyword>
<dbReference type="Gene3D" id="1.10.260.40">
    <property type="entry name" value="lambda repressor-like DNA-binding domains"/>
    <property type="match status" value="1"/>
</dbReference>
<gene>
    <name evidence="1" type="ordered locus">ESA_01003</name>
</gene>
<dbReference type="Pfam" id="PF15943">
    <property type="entry name" value="YdaS_toxin"/>
    <property type="match status" value="1"/>
</dbReference>
<dbReference type="KEGG" id="esa:ESA_01003"/>
<dbReference type="InterPro" id="IPR031856">
    <property type="entry name" value="YdaS_toxin-like"/>
</dbReference>
<protein>
    <recommendedName>
        <fullName evidence="3">Helix-turn-helix domain-containing protein</fullName>
    </recommendedName>
</protein>
<reference evidence="1 2" key="1">
    <citation type="journal article" date="2010" name="PLoS ONE">
        <title>Genome sequence of Cronobacter sakazakii BAA-894 and comparative genomic hybridization analysis with other Cronobacter species.</title>
        <authorList>
            <person name="Kucerova E."/>
            <person name="Clifton S.W."/>
            <person name="Xia X.Q."/>
            <person name="Long F."/>
            <person name="Porwollik S."/>
            <person name="Fulton L."/>
            <person name="Fronick C."/>
            <person name="Minx P."/>
            <person name="Kyung K."/>
            <person name="Warren W."/>
            <person name="Fulton R."/>
            <person name="Feng D."/>
            <person name="Wollam A."/>
            <person name="Shah N."/>
            <person name="Bhonagiri V."/>
            <person name="Nash W.E."/>
            <person name="Hallsworth-Pepin K."/>
            <person name="Wilson R.K."/>
            <person name="McClelland M."/>
            <person name="Forsythe S.J."/>
        </authorList>
    </citation>
    <scope>NUCLEOTIDE SEQUENCE [LARGE SCALE GENOMIC DNA]</scope>
    <source>
        <strain evidence="1 2">ATCC BAA-894</strain>
    </source>
</reference>
<organism evidence="1 2">
    <name type="scientific">Cronobacter sakazakii (strain ATCC BAA-894)</name>
    <name type="common">Enterobacter sakazakii</name>
    <dbReference type="NCBI Taxonomy" id="290339"/>
    <lineage>
        <taxon>Bacteria</taxon>
        <taxon>Pseudomonadati</taxon>
        <taxon>Pseudomonadota</taxon>
        <taxon>Gammaproteobacteria</taxon>
        <taxon>Enterobacterales</taxon>
        <taxon>Enterobacteriaceae</taxon>
        <taxon>Cronobacter</taxon>
    </lineage>
</organism>
<accession>A7MHP9</accession>
<evidence type="ECO:0000313" key="1">
    <source>
        <dbReference type="EMBL" id="ABU76272.1"/>
    </source>
</evidence>
<dbReference type="AlphaFoldDB" id="A7MHP9"/>
<dbReference type="RefSeq" id="WP_012124208.1">
    <property type="nucleotide sequence ID" value="NC_009778.1"/>
</dbReference>
<evidence type="ECO:0000313" key="2">
    <source>
        <dbReference type="Proteomes" id="UP000000260"/>
    </source>
</evidence>
<dbReference type="EMBL" id="CP000783">
    <property type="protein sequence ID" value="ABU76272.1"/>
    <property type="molecule type" value="Genomic_DNA"/>
</dbReference>
<name>A7MHP9_CROS8</name>
<sequence>MTPEQSALTEAIEIAGGQSELARKISLEAGGLVKQQQVWNWLHREKKAPIKHTVSIEKLTGVPKEKLRPDVFR</sequence>
<dbReference type="InterPro" id="IPR010982">
    <property type="entry name" value="Lambda_DNA-bd_dom_sf"/>
</dbReference>
<dbReference type="HOGENOM" id="CLU_173998_4_1_6"/>
<proteinExistence type="predicted"/>